<feature type="domain" description="HTH deoR-type" evidence="4">
    <location>
        <begin position="15"/>
        <end position="70"/>
    </location>
</feature>
<dbReference type="PANTHER" id="PTHR30363:SF44">
    <property type="entry name" value="AGA OPERON TRANSCRIPTIONAL REPRESSOR-RELATED"/>
    <property type="match status" value="1"/>
</dbReference>
<sequence>MTTATEKAGERKLFPEERRAAILGILSRQPKVMVNDLASKFGVSTFTVRADLDELESEGKLRRCHGGAMSVAKTMKVEDYQKRRSHASDAKSAIGAAAVQFVEAGDSIIIDTGTTTLELAKHLVGIPDLTIVTNDFEVAAFIEAKMPEADLLFLGGWVRSGYRYAYSLESLRSVEHLHVDKAFLSANGMTVEDGFTSESYEQAQLKAAYAHAASETIMLIDTGKYGKVTFSGFIDFDQVDAVVTEETLEPAVAEAIQKKHPGIELISAR</sequence>
<dbReference type="InterPro" id="IPR018356">
    <property type="entry name" value="Tscrpt_reg_HTH_DeoR_CS"/>
</dbReference>
<dbReference type="Gene3D" id="1.10.10.10">
    <property type="entry name" value="Winged helix-like DNA-binding domain superfamily/Winged helix DNA-binding domain"/>
    <property type="match status" value="1"/>
</dbReference>
<protein>
    <submittedName>
        <fullName evidence="5">DeoR/GlpR transcriptional regulator</fullName>
    </submittedName>
</protein>
<dbReference type="GO" id="GO:0003677">
    <property type="term" value="F:DNA binding"/>
    <property type="evidence" value="ECO:0007669"/>
    <property type="project" value="UniProtKB-KW"/>
</dbReference>
<dbReference type="AlphaFoldDB" id="A0A7X9YIE2"/>
<dbReference type="GO" id="GO:0003700">
    <property type="term" value="F:DNA-binding transcription factor activity"/>
    <property type="evidence" value="ECO:0007669"/>
    <property type="project" value="InterPro"/>
</dbReference>
<dbReference type="Pfam" id="PF08220">
    <property type="entry name" value="HTH_DeoR"/>
    <property type="match status" value="1"/>
</dbReference>
<dbReference type="SMART" id="SM00420">
    <property type="entry name" value="HTH_DEOR"/>
    <property type="match status" value="1"/>
</dbReference>
<proteinExistence type="predicted"/>
<keyword evidence="2" id="KW-0238">DNA-binding</keyword>
<name>A0A7X9YIE2_9ACTN</name>
<organism evidence="5 6">
    <name type="scientific">Collinsella acetigenes</name>
    <dbReference type="NCBI Taxonomy" id="2713419"/>
    <lineage>
        <taxon>Bacteria</taxon>
        <taxon>Bacillati</taxon>
        <taxon>Actinomycetota</taxon>
        <taxon>Coriobacteriia</taxon>
        <taxon>Coriobacteriales</taxon>
        <taxon>Coriobacteriaceae</taxon>
        <taxon>Collinsella</taxon>
    </lineage>
</organism>
<evidence type="ECO:0000256" key="3">
    <source>
        <dbReference type="ARBA" id="ARBA00023163"/>
    </source>
</evidence>
<keyword evidence="6" id="KW-1185">Reference proteome</keyword>
<gene>
    <name evidence="5" type="ORF">HF320_01945</name>
</gene>
<accession>A0A7X9YIE2</accession>
<dbReference type="InterPro" id="IPR037171">
    <property type="entry name" value="NagB/RpiA_transferase-like"/>
</dbReference>
<evidence type="ECO:0000313" key="5">
    <source>
        <dbReference type="EMBL" id="NMF55098.1"/>
    </source>
</evidence>
<evidence type="ECO:0000259" key="4">
    <source>
        <dbReference type="PROSITE" id="PS51000"/>
    </source>
</evidence>
<reference evidence="5 6" key="1">
    <citation type="submission" date="2020-04" db="EMBL/GenBank/DDBJ databases">
        <title>Collinsella sp. KGMB02528 nov., an anaerobic actinobacterium isolated from human feces.</title>
        <authorList>
            <person name="Han K.-I."/>
            <person name="Eom M.K."/>
            <person name="Kim J.-S."/>
            <person name="Lee K.C."/>
            <person name="Suh M.K."/>
            <person name="Park S.-H."/>
            <person name="Lee J.H."/>
            <person name="Kang S.W."/>
            <person name="Park J.-E."/>
            <person name="Oh B.S."/>
            <person name="Yu S.Y."/>
            <person name="Choi S.-H."/>
            <person name="Lee D.H."/>
            <person name="Yoon H."/>
            <person name="Kim B.-Y."/>
            <person name="Lee J.H."/>
            <person name="Lee J.-S."/>
        </authorList>
    </citation>
    <scope>NUCLEOTIDE SEQUENCE [LARGE SCALE GENOMIC DNA]</scope>
    <source>
        <strain evidence="5 6">KGMB02528</strain>
    </source>
</reference>
<dbReference type="Gene3D" id="3.40.50.1360">
    <property type="match status" value="1"/>
</dbReference>
<keyword evidence="3" id="KW-0804">Transcription</keyword>
<dbReference type="PROSITE" id="PS00894">
    <property type="entry name" value="HTH_DEOR_1"/>
    <property type="match status" value="1"/>
</dbReference>
<dbReference type="EMBL" id="JABBCP010000001">
    <property type="protein sequence ID" value="NMF55098.1"/>
    <property type="molecule type" value="Genomic_DNA"/>
</dbReference>
<dbReference type="PROSITE" id="PS51000">
    <property type="entry name" value="HTH_DEOR_2"/>
    <property type="match status" value="1"/>
</dbReference>
<dbReference type="PANTHER" id="PTHR30363">
    <property type="entry name" value="HTH-TYPE TRANSCRIPTIONAL REGULATOR SRLR-RELATED"/>
    <property type="match status" value="1"/>
</dbReference>
<dbReference type="InterPro" id="IPR001034">
    <property type="entry name" value="DeoR_HTH"/>
</dbReference>
<dbReference type="SUPFAM" id="SSF46785">
    <property type="entry name" value="Winged helix' DNA-binding domain"/>
    <property type="match status" value="1"/>
</dbReference>
<dbReference type="InterPro" id="IPR014036">
    <property type="entry name" value="DeoR-like_C"/>
</dbReference>
<evidence type="ECO:0000256" key="2">
    <source>
        <dbReference type="ARBA" id="ARBA00023125"/>
    </source>
</evidence>
<dbReference type="Pfam" id="PF00455">
    <property type="entry name" value="DeoRC"/>
    <property type="match status" value="1"/>
</dbReference>
<dbReference type="InterPro" id="IPR050313">
    <property type="entry name" value="Carb_Metab_HTH_regulators"/>
</dbReference>
<dbReference type="SMART" id="SM01134">
    <property type="entry name" value="DeoRC"/>
    <property type="match status" value="1"/>
</dbReference>
<comment type="caution">
    <text evidence="5">The sequence shown here is derived from an EMBL/GenBank/DDBJ whole genome shotgun (WGS) entry which is preliminary data.</text>
</comment>
<evidence type="ECO:0000313" key="6">
    <source>
        <dbReference type="Proteomes" id="UP000546970"/>
    </source>
</evidence>
<dbReference type="Proteomes" id="UP000546970">
    <property type="component" value="Unassembled WGS sequence"/>
</dbReference>
<dbReference type="RefSeq" id="WP_169276823.1">
    <property type="nucleotide sequence ID" value="NZ_JABBCP010000001.1"/>
</dbReference>
<dbReference type="InterPro" id="IPR036390">
    <property type="entry name" value="WH_DNA-bd_sf"/>
</dbReference>
<dbReference type="InterPro" id="IPR036388">
    <property type="entry name" value="WH-like_DNA-bd_sf"/>
</dbReference>
<keyword evidence="1" id="KW-0805">Transcription regulation</keyword>
<evidence type="ECO:0000256" key="1">
    <source>
        <dbReference type="ARBA" id="ARBA00023015"/>
    </source>
</evidence>
<dbReference type="SUPFAM" id="SSF100950">
    <property type="entry name" value="NagB/RpiA/CoA transferase-like"/>
    <property type="match status" value="1"/>
</dbReference>
<dbReference type="PRINTS" id="PR00037">
    <property type="entry name" value="HTHLACR"/>
</dbReference>